<gene>
    <name evidence="1" type="ORF">B0H16DRAFT_1823103</name>
</gene>
<comment type="caution">
    <text evidence="1">The sequence shown here is derived from an EMBL/GenBank/DDBJ whole genome shotgun (WGS) entry which is preliminary data.</text>
</comment>
<dbReference type="AlphaFoldDB" id="A0AAD7MAN5"/>
<dbReference type="Proteomes" id="UP001215598">
    <property type="component" value="Unassembled WGS sequence"/>
</dbReference>
<dbReference type="EMBL" id="JARKIB010000432">
    <property type="protein sequence ID" value="KAJ7708540.1"/>
    <property type="molecule type" value="Genomic_DNA"/>
</dbReference>
<proteinExistence type="predicted"/>
<accession>A0AAD7MAN5</accession>
<keyword evidence="2" id="KW-1185">Reference proteome</keyword>
<evidence type="ECO:0000313" key="1">
    <source>
        <dbReference type="EMBL" id="KAJ7708540.1"/>
    </source>
</evidence>
<reference evidence="1" key="1">
    <citation type="submission" date="2023-03" db="EMBL/GenBank/DDBJ databases">
        <title>Massive genome expansion in bonnet fungi (Mycena s.s.) driven by repeated elements and novel gene families across ecological guilds.</title>
        <authorList>
            <consortium name="Lawrence Berkeley National Laboratory"/>
            <person name="Harder C.B."/>
            <person name="Miyauchi S."/>
            <person name="Viragh M."/>
            <person name="Kuo A."/>
            <person name="Thoen E."/>
            <person name="Andreopoulos B."/>
            <person name="Lu D."/>
            <person name="Skrede I."/>
            <person name="Drula E."/>
            <person name="Henrissat B."/>
            <person name="Morin E."/>
            <person name="Kohler A."/>
            <person name="Barry K."/>
            <person name="LaButti K."/>
            <person name="Morin E."/>
            <person name="Salamov A."/>
            <person name="Lipzen A."/>
            <person name="Mereny Z."/>
            <person name="Hegedus B."/>
            <person name="Baldrian P."/>
            <person name="Stursova M."/>
            <person name="Weitz H."/>
            <person name="Taylor A."/>
            <person name="Grigoriev I.V."/>
            <person name="Nagy L.G."/>
            <person name="Martin F."/>
            <person name="Kauserud H."/>
        </authorList>
    </citation>
    <scope>NUCLEOTIDE SEQUENCE</scope>
    <source>
        <strain evidence="1">CBHHK182m</strain>
    </source>
</reference>
<feature type="non-terminal residue" evidence="1">
    <location>
        <position position="276"/>
    </location>
</feature>
<organism evidence="1 2">
    <name type="scientific">Mycena metata</name>
    <dbReference type="NCBI Taxonomy" id="1033252"/>
    <lineage>
        <taxon>Eukaryota</taxon>
        <taxon>Fungi</taxon>
        <taxon>Dikarya</taxon>
        <taxon>Basidiomycota</taxon>
        <taxon>Agaricomycotina</taxon>
        <taxon>Agaricomycetes</taxon>
        <taxon>Agaricomycetidae</taxon>
        <taxon>Agaricales</taxon>
        <taxon>Marasmiineae</taxon>
        <taxon>Mycenaceae</taxon>
        <taxon>Mycena</taxon>
    </lineage>
</organism>
<sequence length="276" mass="31009">MAQLPQTVTEQIDGCPVLQLPDSAQDMQAFLSAISDPNYFKPALTPLRLSIVLKVLRLSKRYEVTPLYRRALEHLALDGWYRQTFDQHAHDHLTDIAPEESGLRNSLSVLETALEVGAQWLLPCAYYCVAGHEPEVLRPFLVGNMEPYVQKCIATHSVLLRGLIKINHFLTQAGHKQCATLERCGAARASAAFYLLGTVLTWPWADPTPPTLVSTTDADLKSRGMCDHCRALAKTRLQETASKFWSKLPRLFGLSNWEDLDKMKRMAMGEDPADYQ</sequence>
<protein>
    <submittedName>
        <fullName evidence="1">Uncharacterized protein</fullName>
    </submittedName>
</protein>
<evidence type="ECO:0000313" key="2">
    <source>
        <dbReference type="Proteomes" id="UP001215598"/>
    </source>
</evidence>
<name>A0AAD7MAN5_9AGAR</name>